<dbReference type="PANTHER" id="PTHR10039">
    <property type="entry name" value="AMELOGENIN"/>
    <property type="match status" value="1"/>
</dbReference>
<dbReference type="Proteomes" id="UP000297245">
    <property type="component" value="Unassembled WGS sequence"/>
</dbReference>
<dbReference type="EMBL" id="ML179165">
    <property type="protein sequence ID" value="THU96992.1"/>
    <property type="molecule type" value="Genomic_DNA"/>
</dbReference>
<dbReference type="InterPro" id="IPR056884">
    <property type="entry name" value="NPHP3-like_N"/>
</dbReference>
<proteinExistence type="predicted"/>
<keyword evidence="1" id="KW-0677">Repeat</keyword>
<name>A0A4S8M475_DENBC</name>
<dbReference type="SUPFAM" id="SSF52540">
    <property type="entry name" value="P-loop containing nucleoside triphosphate hydrolases"/>
    <property type="match status" value="1"/>
</dbReference>
<feature type="domain" description="Nephrocystin 3-like N-terminal" evidence="2">
    <location>
        <begin position="4"/>
        <end position="142"/>
    </location>
</feature>
<dbReference type="InterPro" id="IPR027417">
    <property type="entry name" value="P-loop_NTPase"/>
</dbReference>
<dbReference type="Gene3D" id="3.40.50.300">
    <property type="entry name" value="P-loop containing nucleotide triphosphate hydrolases"/>
    <property type="match status" value="1"/>
</dbReference>
<evidence type="ECO:0000313" key="3">
    <source>
        <dbReference type="EMBL" id="THU96992.1"/>
    </source>
</evidence>
<protein>
    <recommendedName>
        <fullName evidence="2">Nephrocystin 3-like N-terminal domain-containing protein</fullName>
    </recommendedName>
</protein>
<evidence type="ECO:0000256" key="1">
    <source>
        <dbReference type="ARBA" id="ARBA00022737"/>
    </source>
</evidence>
<accession>A0A4S8M475</accession>
<gene>
    <name evidence="3" type="ORF">K435DRAFT_615602</name>
</gene>
<dbReference type="OrthoDB" id="3269932at2759"/>
<dbReference type="AlphaFoldDB" id="A0A4S8M475"/>
<evidence type="ECO:0000313" key="4">
    <source>
        <dbReference type="Proteomes" id="UP000297245"/>
    </source>
</evidence>
<feature type="non-terminal residue" evidence="3">
    <location>
        <position position="142"/>
    </location>
</feature>
<keyword evidence="4" id="KW-1185">Reference proteome</keyword>
<feature type="non-terminal residue" evidence="3">
    <location>
        <position position="1"/>
    </location>
</feature>
<reference evidence="3 4" key="1">
    <citation type="journal article" date="2019" name="Nat. Ecol. Evol.">
        <title>Megaphylogeny resolves global patterns of mushroom evolution.</title>
        <authorList>
            <person name="Varga T."/>
            <person name="Krizsan K."/>
            <person name="Foldi C."/>
            <person name="Dima B."/>
            <person name="Sanchez-Garcia M."/>
            <person name="Sanchez-Ramirez S."/>
            <person name="Szollosi G.J."/>
            <person name="Szarkandi J.G."/>
            <person name="Papp V."/>
            <person name="Albert L."/>
            <person name="Andreopoulos W."/>
            <person name="Angelini C."/>
            <person name="Antonin V."/>
            <person name="Barry K.W."/>
            <person name="Bougher N.L."/>
            <person name="Buchanan P."/>
            <person name="Buyck B."/>
            <person name="Bense V."/>
            <person name="Catcheside P."/>
            <person name="Chovatia M."/>
            <person name="Cooper J."/>
            <person name="Damon W."/>
            <person name="Desjardin D."/>
            <person name="Finy P."/>
            <person name="Geml J."/>
            <person name="Haridas S."/>
            <person name="Hughes K."/>
            <person name="Justo A."/>
            <person name="Karasinski D."/>
            <person name="Kautmanova I."/>
            <person name="Kiss B."/>
            <person name="Kocsube S."/>
            <person name="Kotiranta H."/>
            <person name="LaButti K.M."/>
            <person name="Lechner B.E."/>
            <person name="Liimatainen K."/>
            <person name="Lipzen A."/>
            <person name="Lukacs Z."/>
            <person name="Mihaltcheva S."/>
            <person name="Morgado L.N."/>
            <person name="Niskanen T."/>
            <person name="Noordeloos M.E."/>
            <person name="Ohm R.A."/>
            <person name="Ortiz-Santana B."/>
            <person name="Ovrebo C."/>
            <person name="Racz N."/>
            <person name="Riley R."/>
            <person name="Savchenko A."/>
            <person name="Shiryaev A."/>
            <person name="Soop K."/>
            <person name="Spirin V."/>
            <person name="Szebenyi C."/>
            <person name="Tomsovsky M."/>
            <person name="Tulloss R.E."/>
            <person name="Uehling J."/>
            <person name="Grigoriev I.V."/>
            <person name="Vagvolgyi C."/>
            <person name="Papp T."/>
            <person name="Martin F.M."/>
            <person name="Miettinen O."/>
            <person name="Hibbett D.S."/>
            <person name="Nagy L.G."/>
        </authorList>
    </citation>
    <scope>NUCLEOTIDE SEQUENCE [LARGE SCALE GENOMIC DNA]</scope>
    <source>
        <strain evidence="3 4">CBS 962.96</strain>
    </source>
</reference>
<sequence length="142" mass="15784">CTAGTRKMILNNIEKWALDMGSEVNPGYWVFGMAGTGKSTIAKSICENLDQKGLLGGSFFCSRQIPDCRKHNLIIPTIAYQIAHHSCTYANVLIEALQKDPNIPHKTPKAQLDLLLIKPWQKVIQSMSLKQVVIVLDAMDEC</sequence>
<evidence type="ECO:0000259" key="2">
    <source>
        <dbReference type="Pfam" id="PF24883"/>
    </source>
</evidence>
<organism evidence="3 4">
    <name type="scientific">Dendrothele bispora (strain CBS 962.96)</name>
    <dbReference type="NCBI Taxonomy" id="1314807"/>
    <lineage>
        <taxon>Eukaryota</taxon>
        <taxon>Fungi</taxon>
        <taxon>Dikarya</taxon>
        <taxon>Basidiomycota</taxon>
        <taxon>Agaricomycotina</taxon>
        <taxon>Agaricomycetes</taxon>
        <taxon>Agaricomycetidae</taxon>
        <taxon>Agaricales</taxon>
        <taxon>Agaricales incertae sedis</taxon>
        <taxon>Dendrothele</taxon>
    </lineage>
</organism>
<dbReference type="PANTHER" id="PTHR10039:SF14">
    <property type="entry name" value="NACHT DOMAIN-CONTAINING PROTEIN"/>
    <property type="match status" value="1"/>
</dbReference>
<dbReference type="Pfam" id="PF24883">
    <property type="entry name" value="NPHP3_N"/>
    <property type="match status" value="1"/>
</dbReference>